<dbReference type="Pfam" id="PF02518">
    <property type="entry name" value="HATPase_c"/>
    <property type="match status" value="1"/>
</dbReference>
<dbReference type="SMART" id="SM00388">
    <property type="entry name" value="HisKA"/>
    <property type="match status" value="1"/>
</dbReference>
<dbReference type="CDD" id="cd00082">
    <property type="entry name" value="HisKA"/>
    <property type="match status" value="1"/>
</dbReference>
<dbReference type="Proteomes" id="UP000283992">
    <property type="component" value="Unassembled WGS sequence"/>
</dbReference>
<feature type="transmembrane region" description="Helical" evidence="13">
    <location>
        <begin position="6"/>
        <end position="28"/>
    </location>
</feature>
<dbReference type="InterPro" id="IPR005467">
    <property type="entry name" value="His_kinase_dom"/>
</dbReference>
<dbReference type="Pfam" id="PF00512">
    <property type="entry name" value="HisKA"/>
    <property type="match status" value="1"/>
</dbReference>
<dbReference type="SMART" id="SM00387">
    <property type="entry name" value="HATPase_c"/>
    <property type="match status" value="1"/>
</dbReference>
<evidence type="ECO:0000256" key="8">
    <source>
        <dbReference type="ARBA" id="ARBA00022777"/>
    </source>
</evidence>
<keyword evidence="10 13" id="KW-1133">Transmembrane helix</keyword>
<dbReference type="EMBL" id="QRLN01000036">
    <property type="protein sequence ID" value="RHJ06924.1"/>
    <property type="molecule type" value="Genomic_DNA"/>
</dbReference>
<name>A0A396GC39_MEDGN</name>
<evidence type="ECO:0000256" key="10">
    <source>
        <dbReference type="ARBA" id="ARBA00022989"/>
    </source>
</evidence>
<dbReference type="InterPro" id="IPR050398">
    <property type="entry name" value="HssS/ArlS-like"/>
</dbReference>
<keyword evidence="7" id="KW-0547">Nucleotide-binding</keyword>
<comment type="catalytic activity">
    <reaction evidence="1">
        <text>ATP + protein L-histidine = ADP + protein N-phospho-L-histidine.</text>
        <dbReference type="EC" id="2.7.13.3"/>
    </reaction>
</comment>
<protein>
    <recommendedName>
        <fullName evidence="3">histidine kinase</fullName>
        <ecNumber evidence="3">2.7.13.3</ecNumber>
    </recommendedName>
</protein>
<evidence type="ECO:0000256" key="2">
    <source>
        <dbReference type="ARBA" id="ARBA00004141"/>
    </source>
</evidence>
<dbReference type="GO" id="GO:0000155">
    <property type="term" value="F:phosphorelay sensor kinase activity"/>
    <property type="evidence" value="ECO:0007669"/>
    <property type="project" value="InterPro"/>
</dbReference>
<evidence type="ECO:0000256" key="13">
    <source>
        <dbReference type="SAM" id="Phobius"/>
    </source>
</evidence>
<dbReference type="GO" id="GO:0005886">
    <property type="term" value="C:plasma membrane"/>
    <property type="evidence" value="ECO:0007669"/>
    <property type="project" value="TreeGrafter"/>
</dbReference>
<dbReference type="SUPFAM" id="SSF55874">
    <property type="entry name" value="ATPase domain of HSP90 chaperone/DNA topoisomerase II/histidine kinase"/>
    <property type="match status" value="1"/>
</dbReference>
<dbReference type="PRINTS" id="PR00344">
    <property type="entry name" value="BCTRLSENSOR"/>
</dbReference>
<evidence type="ECO:0000256" key="12">
    <source>
        <dbReference type="ARBA" id="ARBA00023136"/>
    </source>
</evidence>
<dbReference type="EC" id="2.7.13.3" evidence="3"/>
<dbReference type="PANTHER" id="PTHR45528:SF8">
    <property type="entry name" value="HISTIDINE KINASE"/>
    <property type="match status" value="1"/>
</dbReference>
<dbReference type="Gene3D" id="1.10.287.130">
    <property type="match status" value="1"/>
</dbReference>
<comment type="subcellular location">
    <subcellularLocation>
        <location evidence="2">Membrane</location>
        <topology evidence="2">Multi-pass membrane protein</topology>
    </subcellularLocation>
</comment>
<keyword evidence="6 13" id="KW-0812">Transmembrane</keyword>
<dbReference type="Gene3D" id="3.30.565.10">
    <property type="entry name" value="Histidine kinase-like ATPase, C-terminal domain"/>
    <property type="match status" value="1"/>
</dbReference>
<reference evidence="14 15" key="1">
    <citation type="submission" date="2018-08" db="EMBL/GenBank/DDBJ databases">
        <title>A genome reference for cultivated species of the human gut microbiota.</title>
        <authorList>
            <person name="Zou Y."/>
            <person name="Xue W."/>
            <person name="Luo G."/>
        </authorList>
    </citation>
    <scope>NUCLEOTIDE SEQUENCE [LARGE SCALE GENOMIC DNA]</scope>
    <source>
        <strain evidence="14 15">AM12-54</strain>
    </source>
</reference>
<evidence type="ECO:0000313" key="14">
    <source>
        <dbReference type="EMBL" id="RHJ06924.1"/>
    </source>
</evidence>
<keyword evidence="8 14" id="KW-0418">Kinase</keyword>
<dbReference type="AlphaFoldDB" id="A0A396GC39"/>
<evidence type="ECO:0000256" key="3">
    <source>
        <dbReference type="ARBA" id="ARBA00012438"/>
    </source>
</evidence>
<evidence type="ECO:0000256" key="11">
    <source>
        <dbReference type="ARBA" id="ARBA00023012"/>
    </source>
</evidence>
<dbReference type="GO" id="GO:0005524">
    <property type="term" value="F:ATP binding"/>
    <property type="evidence" value="ECO:0007669"/>
    <property type="project" value="UniProtKB-KW"/>
</dbReference>
<proteinExistence type="predicted"/>
<dbReference type="RefSeq" id="WP_118341545.1">
    <property type="nucleotide sequence ID" value="NZ_CAXSNP010000015.1"/>
</dbReference>
<evidence type="ECO:0000256" key="6">
    <source>
        <dbReference type="ARBA" id="ARBA00022692"/>
    </source>
</evidence>
<accession>A0A396GC39</accession>
<dbReference type="FunFam" id="3.30.565.10:FF:000013">
    <property type="entry name" value="Two-component sensor histidine kinase"/>
    <property type="match status" value="1"/>
</dbReference>
<dbReference type="InterPro" id="IPR036097">
    <property type="entry name" value="HisK_dim/P_sf"/>
</dbReference>
<keyword evidence="9" id="KW-0067">ATP-binding</keyword>
<evidence type="ECO:0000256" key="5">
    <source>
        <dbReference type="ARBA" id="ARBA00022679"/>
    </source>
</evidence>
<comment type="caution">
    <text evidence="14">The sequence shown here is derived from an EMBL/GenBank/DDBJ whole genome shotgun (WGS) entry which is preliminary data.</text>
</comment>
<sequence length="313" mass="36421">MNNEIILFFLCICIAVLICIVVYQQFVFRRGIQKQLKEISQKLEKIQDTDSDENIMMFTDEQALMELLVQINRLLENQRKMKVDYRRSQISAKKMLSNISHDIKTPMTVILGYLEIMRINGDKEDEMLLKVEQKAKRVMELINQFFTLAKLEAGDMELEISRINICEVCRENILDFYELLKQKEFQVEVKIPEEAVFIMGNKEALHRILYNLISNVIRYGLDGRYLGLVLRSVKNDVYIDVIDKGKGVEKEFAGNVFERLFTMEDSRNRRIQGNGLGLTIAQTLAQQLGGEIVLESEPNVKTTFTVKLHKCFF</sequence>
<keyword evidence="11" id="KW-0902">Two-component regulatory system</keyword>
<dbReference type="InterPro" id="IPR003661">
    <property type="entry name" value="HisK_dim/P_dom"/>
</dbReference>
<dbReference type="InterPro" id="IPR036890">
    <property type="entry name" value="HATPase_C_sf"/>
</dbReference>
<keyword evidence="12 13" id="KW-0472">Membrane</keyword>
<dbReference type="PANTHER" id="PTHR45528">
    <property type="entry name" value="SENSOR HISTIDINE KINASE CPXA"/>
    <property type="match status" value="1"/>
</dbReference>
<evidence type="ECO:0000256" key="4">
    <source>
        <dbReference type="ARBA" id="ARBA00022553"/>
    </source>
</evidence>
<evidence type="ECO:0000313" key="15">
    <source>
        <dbReference type="Proteomes" id="UP000283992"/>
    </source>
</evidence>
<evidence type="ECO:0000256" key="1">
    <source>
        <dbReference type="ARBA" id="ARBA00000085"/>
    </source>
</evidence>
<gene>
    <name evidence="14" type="ORF">DW142_15260</name>
</gene>
<dbReference type="InterPro" id="IPR004358">
    <property type="entry name" value="Sig_transdc_His_kin-like_C"/>
</dbReference>
<dbReference type="SUPFAM" id="SSF47384">
    <property type="entry name" value="Homodimeric domain of signal transducing histidine kinase"/>
    <property type="match status" value="1"/>
</dbReference>
<dbReference type="PROSITE" id="PS50109">
    <property type="entry name" value="HIS_KIN"/>
    <property type="match status" value="1"/>
</dbReference>
<keyword evidence="4" id="KW-0597">Phosphoprotein</keyword>
<keyword evidence="5" id="KW-0808">Transferase</keyword>
<organism evidence="14 15">
    <name type="scientific">Mediterraneibacter gnavus</name>
    <name type="common">Ruminococcus gnavus</name>
    <dbReference type="NCBI Taxonomy" id="33038"/>
    <lineage>
        <taxon>Bacteria</taxon>
        <taxon>Bacillati</taxon>
        <taxon>Bacillota</taxon>
        <taxon>Clostridia</taxon>
        <taxon>Lachnospirales</taxon>
        <taxon>Lachnospiraceae</taxon>
        <taxon>Mediterraneibacter</taxon>
    </lineage>
</organism>
<evidence type="ECO:0000256" key="9">
    <source>
        <dbReference type="ARBA" id="ARBA00022840"/>
    </source>
</evidence>
<dbReference type="InterPro" id="IPR003594">
    <property type="entry name" value="HATPase_dom"/>
</dbReference>
<evidence type="ECO:0000256" key="7">
    <source>
        <dbReference type="ARBA" id="ARBA00022741"/>
    </source>
</evidence>